<accession>A0A897MUU2</accession>
<gene>
    <name evidence="1" type="ORF">AArcS_2861</name>
</gene>
<dbReference type="AlphaFoldDB" id="A0A897MUU2"/>
<dbReference type="Pfam" id="PF19093">
    <property type="entry name" value="DUF5781"/>
    <property type="match status" value="1"/>
</dbReference>
<dbReference type="KEGG" id="hara:AArcS_2861"/>
<keyword evidence="2" id="KW-1185">Reference proteome</keyword>
<dbReference type="InterPro" id="IPR043940">
    <property type="entry name" value="DUF5781"/>
</dbReference>
<dbReference type="EMBL" id="CP064786">
    <property type="protein sequence ID" value="QSG04051.1"/>
    <property type="molecule type" value="Genomic_DNA"/>
</dbReference>
<dbReference type="Proteomes" id="UP000663586">
    <property type="component" value="Chromosome"/>
</dbReference>
<evidence type="ECO:0000313" key="1">
    <source>
        <dbReference type="EMBL" id="QSG04051.1"/>
    </source>
</evidence>
<proteinExistence type="predicted"/>
<sequence>MELNVQGGAPAAPFLGAQDLFETEHDLDLPVDVYVRESPDERTWTGHHDDHHVLNISAQAATSTMGRELALHELSHMLRHEEGHASHVQSTEEILFLALAGKTVERRTLTHCYQIANHMKDIYADDITLSVGPTDKLVAFFESKLAAALADQPATVPPARDLEFDGQHEPARRLTAASDPEMTVVNASFALALLERHDLVAPDHRLYDLADAATRDAPGIDLHGFKRRFKQLQADPDPSDYRKHLVDATRAYATGTEQAAD</sequence>
<dbReference type="RefSeq" id="WP_238478080.1">
    <property type="nucleotide sequence ID" value="NZ_CP064786.1"/>
</dbReference>
<evidence type="ECO:0000313" key="2">
    <source>
        <dbReference type="Proteomes" id="UP000663586"/>
    </source>
</evidence>
<organism evidence="1 2">
    <name type="scientific">Natranaeroarchaeum sulfidigenes</name>
    <dbReference type="NCBI Taxonomy" id="2784880"/>
    <lineage>
        <taxon>Archaea</taxon>
        <taxon>Methanobacteriati</taxon>
        <taxon>Methanobacteriota</taxon>
        <taxon>Stenosarchaea group</taxon>
        <taxon>Halobacteria</taxon>
        <taxon>Halobacteriales</taxon>
        <taxon>Natronoarchaeaceae</taxon>
        <taxon>Natranaeroarchaeum</taxon>
    </lineage>
</organism>
<dbReference type="GeneID" id="70686237"/>
<protein>
    <submittedName>
        <fullName evidence="1">Uncharacterized protein</fullName>
    </submittedName>
</protein>
<reference evidence="1" key="1">
    <citation type="submission" date="2020-11" db="EMBL/GenBank/DDBJ databases">
        <title>Carbohydrate-dependent, anaerobic sulfur respiration: A novel catabolism in halophilic archaea.</title>
        <authorList>
            <person name="Sorokin D.Y."/>
            <person name="Messina E."/>
            <person name="Smedile F."/>
            <person name="La Cono V."/>
            <person name="Hallsworth J.E."/>
            <person name="Yakimov M.M."/>
        </authorList>
    </citation>
    <scope>NUCLEOTIDE SEQUENCE</scope>
    <source>
        <strain evidence="1">AArc-S</strain>
    </source>
</reference>
<name>A0A897MUU2_9EURY</name>